<name>A0A9W6TAT5_9STRA</name>
<dbReference type="AlphaFoldDB" id="A0A9W6TAT5"/>
<sequence length="195" mass="21343">MWLVDAGSGVTTLDSDRESDLRLGTRIWDGEPMEGVDQLTPGPDHYGLTLESLVVGSGDDDLRSVELVDGVHQQIAVKLVPLKMTSSRTRKRCQRLVAGRTEVVDDDGVKVVVGISRHNFFTDGQLWSCDGGIDSKRNTNSAVFIVLVQEPSDDPTSAVDHNQDATKEHRQGCYSCRACNAPQCYTPRRTTTIGP</sequence>
<proteinExistence type="predicted"/>
<keyword evidence="2" id="KW-1185">Reference proteome</keyword>
<dbReference type="Proteomes" id="UP001165083">
    <property type="component" value="Unassembled WGS sequence"/>
</dbReference>
<accession>A0A9W6TAT5</accession>
<gene>
    <name evidence="1" type="ORF">Plil01_000176000</name>
</gene>
<dbReference type="EMBL" id="BSXW01000061">
    <property type="protein sequence ID" value="GMF11012.1"/>
    <property type="molecule type" value="Genomic_DNA"/>
</dbReference>
<protein>
    <submittedName>
        <fullName evidence="1">Unnamed protein product</fullName>
    </submittedName>
</protein>
<organism evidence="1 2">
    <name type="scientific">Phytophthora lilii</name>
    <dbReference type="NCBI Taxonomy" id="2077276"/>
    <lineage>
        <taxon>Eukaryota</taxon>
        <taxon>Sar</taxon>
        <taxon>Stramenopiles</taxon>
        <taxon>Oomycota</taxon>
        <taxon>Peronosporomycetes</taxon>
        <taxon>Peronosporales</taxon>
        <taxon>Peronosporaceae</taxon>
        <taxon>Phytophthora</taxon>
    </lineage>
</organism>
<evidence type="ECO:0000313" key="1">
    <source>
        <dbReference type="EMBL" id="GMF11012.1"/>
    </source>
</evidence>
<evidence type="ECO:0000313" key="2">
    <source>
        <dbReference type="Proteomes" id="UP001165083"/>
    </source>
</evidence>
<comment type="caution">
    <text evidence="1">The sequence shown here is derived from an EMBL/GenBank/DDBJ whole genome shotgun (WGS) entry which is preliminary data.</text>
</comment>
<reference evidence="1" key="1">
    <citation type="submission" date="2023-04" db="EMBL/GenBank/DDBJ databases">
        <title>Phytophthora lilii NBRC 32176.</title>
        <authorList>
            <person name="Ichikawa N."/>
            <person name="Sato H."/>
            <person name="Tonouchi N."/>
        </authorList>
    </citation>
    <scope>NUCLEOTIDE SEQUENCE</scope>
    <source>
        <strain evidence="1">NBRC 32176</strain>
    </source>
</reference>